<dbReference type="Proteomes" id="UP000472265">
    <property type="component" value="Chromosome 24"/>
</dbReference>
<dbReference type="InParanoid" id="A0A671YZ53"/>
<dbReference type="Gene3D" id="2.40.70.10">
    <property type="entry name" value="Acid Proteases"/>
    <property type="match status" value="1"/>
</dbReference>
<feature type="domain" description="Peptidase A2" evidence="2">
    <location>
        <begin position="207"/>
        <end position="287"/>
    </location>
</feature>
<dbReference type="GO" id="GO:0004190">
    <property type="term" value="F:aspartic-type endopeptidase activity"/>
    <property type="evidence" value="ECO:0007669"/>
    <property type="project" value="InterPro"/>
</dbReference>
<evidence type="ECO:0000256" key="1">
    <source>
        <dbReference type="ARBA" id="ARBA00022801"/>
    </source>
</evidence>
<keyword evidence="1" id="KW-0378">Hydrolase</keyword>
<dbReference type="InterPro" id="IPR021109">
    <property type="entry name" value="Peptidase_aspartic_dom_sf"/>
</dbReference>
<reference evidence="3" key="3">
    <citation type="submission" date="2025-09" db="UniProtKB">
        <authorList>
            <consortium name="Ensembl"/>
        </authorList>
    </citation>
    <scope>IDENTIFICATION</scope>
</reference>
<dbReference type="GeneTree" id="ENSGT00390000017260"/>
<keyword evidence="4" id="KW-1185">Reference proteome</keyword>
<dbReference type="GO" id="GO:0006508">
    <property type="term" value="P:proteolysis"/>
    <property type="evidence" value="ECO:0007669"/>
    <property type="project" value="InterPro"/>
</dbReference>
<evidence type="ECO:0000313" key="4">
    <source>
        <dbReference type="Proteomes" id="UP000472265"/>
    </source>
</evidence>
<dbReference type="OMA" id="DQGDYGT"/>
<dbReference type="CDD" id="cd00303">
    <property type="entry name" value="retropepsin_like"/>
    <property type="match status" value="1"/>
</dbReference>
<dbReference type="Pfam" id="PF13975">
    <property type="entry name" value="gag-asp_proteas"/>
    <property type="match status" value="1"/>
</dbReference>
<dbReference type="Ensembl" id="ENSSAUT00010071195.1">
    <property type="protein sequence ID" value="ENSSAUP00010068024.1"/>
    <property type="gene ID" value="ENSSAUG00010027039.1"/>
</dbReference>
<reference evidence="3" key="2">
    <citation type="submission" date="2025-08" db="UniProtKB">
        <authorList>
            <consortium name="Ensembl"/>
        </authorList>
    </citation>
    <scope>IDENTIFICATION</scope>
</reference>
<organism evidence="3 4">
    <name type="scientific">Sparus aurata</name>
    <name type="common">Gilthead sea bream</name>
    <dbReference type="NCBI Taxonomy" id="8175"/>
    <lineage>
        <taxon>Eukaryota</taxon>
        <taxon>Metazoa</taxon>
        <taxon>Chordata</taxon>
        <taxon>Craniata</taxon>
        <taxon>Vertebrata</taxon>
        <taxon>Euteleostomi</taxon>
        <taxon>Actinopterygii</taxon>
        <taxon>Neopterygii</taxon>
        <taxon>Teleostei</taxon>
        <taxon>Neoteleostei</taxon>
        <taxon>Acanthomorphata</taxon>
        <taxon>Eupercaria</taxon>
        <taxon>Spariformes</taxon>
        <taxon>Sparidae</taxon>
        <taxon>Sparus</taxon>
    </lineage>
</organism>
<protein>
    <recommendedName>
        <fullName evidence="2">Peptidase A2 domain-containing protein</fullName>
    </recommendedName>
</protein>
<dbReference type="AlphaFoldDB" id="A0A671YZ53"/>
<dbReference type="InterPro" id="IPR001995">
    <property type="entry name" value="Peptidase_A2_cat"/>
</dbReference>
<dbReference type="InterPro" id="IPR001969">
    <property type="entry name" value="Aspartic_peptidase_AS"/>
</dbReference>
<evidence type="ECO:0000259" key="2">
    <source>
        <dbReference type="PROSITE" id="PS50175"/>
    </source>
</evidence>
<name>A0A671YZ53_SPAAU</name>
<dbReference type="PROSITE" id="PS50175">
    <property type="entry name" value="ASP_PROT_RETROV"/>
    <property type="match status" value="1"/>
</dbReference>
<proteinExistence type="predicted"/>
<reference evidence="3" key="1">
    <citation type="submission" date="2021-04" db="EMBL/GenBank/DDBJ databases">
        <authorList>
            <consortium name="Wellcome Sanger Institute Data Sharing"/>
        </authorList>
    </citation>
    <scope>NUCLEOTIDE SEQUENCE [LARGE SCALE GENOMIC DNA]</scope>
</reference>
<dbReference type="SUPFAM" id="SSF50630">
    <property type="entry name" value="Acid proteases"/>
    <property type="match status" value="1"/>
</dbReference>
<evidence type="ECO:0000313" key="3">
    <source>
        <dbReference type="Ensembl" id="ENSSAUP00010068024.1"/>
    </source>
</evidence>
<accession>A0A671YZ53</accession>
<sequence>AVAATAPRTSCCRACHRRPAELCLCRPAKPLPGELDGITSSDPGGGSRRAGELSLTLILMINVFLYMCVHIGLSCNLCSTEGEVTGGRAITPRPIFMPETFTGVGRDWPDWAEQFEIAADVNNWNEPLRLKFMGLLLSGRAREVYSGLSATAKANYVLLKDAMGRWKLEGACIEGHTLSPPSASIVAPDNLKGGSGYLRAKIGGFDCHVLVDTGASRSVIPKQLWLSVTKGGCDLIDYDGRATAANGGGMQILGCWQTICQLDSLALVAEFLVSDIPSEEVLLGFDFLSKYGAVVDLGKKHCQIMGKQFPLVDLNPSLEPQTVLRWRQSESGLSRPTRLRSRAL</sequence>
<dbReference type="PROSITE" id="PS00141">
    <property type="entry name" value="ASP_PROTEASE"/>
    <property type="match status" value="1"/>
</dbReference>